<dbReference type="Gene3D" id="1.10.530.10">
    <property type="match status" value="1"/>
</dbReference>
<dbReference type="PANTHER" id="PTHR37423:SF2">
    <property type="entry name" value="MEMBRANE-BOUND LYTIC MUREIN TRANSGLYCOSYLASE C"/>
    <property type="match status" value="1"/>
</dbReference>
<dbReference type="Pfam" id="PF01464">
    <property type="entry name" value="SLT"/>
    <property type="match status" value="1"/>
</dbReference>
<comment type="similarity">
    <text evidence="2">Belongs to the virb1 family.</text>
</comment>
<dbReference type="InterPro" id="IPR008258">
    <property type="entry name" value="Transglycosylase_SLT_dom_1"/>
</dbReference>
<dbReference type="Gene3D" id="1.25.20.10">
    <property type="entry name" value="Bacterial muramidases"/>
    <property type="match status" value="1"/>
</dbReference>
<accession>A0A6I4IWH3</accession>
<dbReference type="PANTHER" id="PTHR37423">
    <property type="entry name" value="SOLUBLE LYTIC MUREIN TRANSGLYCOSYLASE-RELATED"/>
    <property type="match status" value="1"/>
</dbReference>
<gene>
    <name evidence="6" type="ORF">GON01_00955</name>
</gene>
<dbReference type="Proteomes" id="UP000441389">
    <property type="component" value="Unassembled WGS sequence"/>
</dbReference>
<organism evidence="6 7">
    <name type="scientific">Sphingomonas horti</name>
    <dbReference type="NCBI Taxonomy" id="2682842"/>
    <lineage>
        <taxon>Bacteria</taxon>
        <taxon>Pseudomonadati</taxon>
        <taxon>Pseudomonadota</taxon>
        <taxon>Alphaproteobacteria</taxon>
        <taxon>Sphingomonadales</taxon>
        <taxon>Sphingomonadaceae</taxon>
        <taxon>Sphingomonas</taxon>
    </lineage>
</organism>
<reference evidence="6 7" key="1">
    <citation type="submission" date="2019-12" db="EMBL/GenBank/DDBJ databases">
        <authorList>
            <person name="Huq M.A."/>
        </authorList>
    </citation>
    <scope>NUCLEOTIDE SEQUENCE [LARGE SCALE GENOMIC DNA]</scope>
    <source>
        <strain evidence="6 7">MAH-20</strain>
    </source>
</reference>
<dbReference type="InterPro" id="IPR023346">
    <property type="entry name" value="Lysozyme-like_dom_sf"/>
</dbReference>
<dbReference type="SUPFAM" id="SSF53955">
    <property type="entry name" value="Lysozyme-like"/>
    <property type="match status" value="1"/>
</dbReference>
<evidence type="ECO:0000256" key="4">
    <source>
        <dbReference type="SAM" id="SignalP"/>
    </source>
</evidence>
<evidence type="ECO:0000256" key="3">
    <source>
        <dbReference type="ARBA" id="ARBA00022729"/>
    </source>
</evidence>
<sequence length="597" mass="64533">MRLAPYAACLLAAVSVPALADGSRNAAVETHGIGQLPAVLGDSEKAAYLGVFADMKAGLWTEAAAKIDALPDGPLKYYARAELYTEKGSPKVTNPDELTSLAAAAPWLPQAPQLVALARTRGAAAIPDLPAQQRLIWLGSAPARERADTIRNDPVAAQLAPKILPLIKIDDPAGCEAILSEQAPNLSGPALTEWRQRVAWSYYLNGDDTNARRLADLARKGGEGEWRVQADWTSGLASWRLRDYADAAEAFSAVASRGGDPDIRAAGHYWAARALMAAAEPQKIQAHLRAAAQYGETFYGILAAEALGLKQLPPGEQDDLTRAWSRLAAVPNVRVAKALAEIGERDRASQALKFQARLGRPEDHALLASLAARLNLPETQLYLAHNGPSGAQPSSSARYPMPDWRPVGGWRVDKSLIYAHALQESRFRPDAISPAGAYGVMQVLPGTAQLIARRRGERAPDRTALLDPAINLDFGQARLEHVRDYGATGGLLPKVIMAYNAGPGMLDEWNVRVKGGNDPLLFMESIPFWETRGYAVTVMRNYWMYERNSGQKSPSLKALAQDMWPRFPGLPGAKGVRLEPRAPIEMADARTMAPGAH</sequence>
<keyword evidence="7" id="KW-1185">Reference proteome</keyword>
<evidence type="ECO:0000313" key="6">
    <source>
        <dbReference type="EMBL" id="MVO76510.1"/>
    </source>
</evidence>
<comment type="caution">
    <text evidence="6">The sequence shown here is derived from an EMBL/GenBank/DDBJ whole genome shotgun (WGS) entry which is preliminary data.</text>
</comment>
<dbReference type="GO" id="GO:0042597">
    <property type="term" value="C:periplasmic space"/>
    <property type="evidence" value="ECO:0007669"/>
    <property type="project" value="InterPro"/>
</dbReference>
<proteinExistence type="inferred from homology"/>
<evidence type="ECO:0000259" key="5">
    <source>
        <dbReference type="Pfam" id="PF01464"/>
    </source>
</evidence>
<dbReference type="RefSeq" id="WP_157025141.1">
    <property type="nucleotide sequence ID" value="NZ_WQMS01000001.1"/>
</dbReference>
<feature type="domain" description="Transglycosylase SLT" evidence="5">
    <location>
        <begin position="410"/>
        <end position="515"/>
    </location>
</feature>
<dbReference type="SUPFAM" id="SSF48435">
    <property type="entry name" value="Bacterial muramidases"/>
    <property type="match status" value="1"/>
</dbReference>
<protein>
    <submittedName>
        <fullName evidence="6">Transglycosylase SLT domain-containing protein</fullName>
    </submittedName>
</protein>
<dbReference type="GO" id="GO:0004553">
    <property type="term" value="F:hydrolase activity, hydrolyzing O-glycosyl compounds"/>
    <property type="evidence" value="ECO:0007669"/>
    <property type="project" value="InterPro"/>
</dbReference>
<feature type="chain" id="PRO_5026213053" evidence="4">
    <location>
        <begin position="21"/>
        <end position="597"/>
    </location>
</feature>
<comment type="similarity">
    <text evidence="1">Belongs to the transglycosylase Slt family.</text>
</comment>
<dbReference type="EMBL" id="WQMS01000001">
    <property type="protein sequence ID" value="MVO76510.1"/>
    <property type="molecule type" value="Genomic_DNA"/>
</dbReference>
<dbReference type="InterPro" id="IPR008939">
    <property type="entry name" value="Lytic_TGlycosylase_superhlx_U"/>
</dbReference>
<feature type="signal peptide" evidence="4">
    <location>
        <begin position="1"/>
        <end position="20"/>
    </location>
</feature>
<evidence type="ECO:0000256" key="1">
    <source>
        <dbReference type="ARBA" id="ARBA00007734"/>
    </source>
</evidence>
<dbReference type="CDD" id="cd13401">
    <property type="entry name" value="Slt70-like"/>
    <property type="match status" value="1"/>
</dbReference>
<dbReference type="AlphaFoldDB" id="A0A6I4IWH3"/>
<evidence type="ECO:0000313" key="7">
    <source>
        <dbReference type="Proteomes" id="UP000441389"/>
    </source>
</evidence>
<keyword evidence="3 4" id="KW-0732">Signal</keyword>
<name>A0A6I4IWH3_9SPHN</name>
<evidence type="ECO:0000256" key="2">
    <source>
        <dbReference type="ARBA" id="ARBA00009387"/>
    </source>
</evidence>